<dbReference type="STRING" id="1201294.BN140_2423"/>
<keyword evidence="2" id="KW-1133">Transmembrane helix</keyword>
<evidence type="ECO:0000313" key="3">
    <source>
        <dbReference type="EMBL" id="CCJ37346.1"/>
    </source>
</evidence>
<feature type="transmembrane region" description="Helical" evidence="2">
    <location>
        <begin position="332"/>
        <end position="354"/>
    </location>
</feature>
<feature type="region of interest" description="Disordered" evidence="1">
    <location>
        <begin position="130"/>
        <end position="165"/>
    </location>
</feature>
<evidence type="ECO:0008006" key="5">
    <source>
        <dbReference type="Google" id="ProtNLM"/>
    </source>
</evidence>
<dbReference type="NCBIfam" id="TIGR04213">
    <property type="entry name" value="PGF_pre_PGF"/>
    <property type="match status" value="1"/>
</dbReference>
<keyword evidence="2" id="KW-0812">Transmembrane</keyword>
<dbReference type="HOGENOM" id="CLU_762093_0_0_2"/>
<feature type="compositionally biased region" description="Polar residues" evidence="1">
    <location>
        <begin position="130"/>
        <end position="139"/>
    </location>
</feature>
<gene>
    <name evidence="3" type="ordered locus">BN140_2423</name>
</gene>
<protein>
    <recommendedName>
        <fullName evidence="5">PGF-pre-PGF domain-containing protein</fullName>
    </recommendedName>
</protein>
<dbReference type="InterPro" id="IPR026453">
    <property type="entry name" value="PGF_pre_PGF"/>
</dbReference>
<sequence>MNKHDFWLKSFLISCLCIILCIVPAAAEDVTVERTLSATDIAQGNTLDVTLFVEGILAGGVVETIPDGFVFAGTDHPADRYGTSGQKVLFSVIGENEIVYRVQARTAGTGTFSGAWDDIVNMTNGTIPESQVTVSQPDRGNSGDDGGSSSGAATTTASAEDTGERQVILIEEQEITEMVVSGTELPDDLSASCHQIDLPATVPTAPGEVYSYYNITIPAVNGSIEGVVIRFSVPVDWVENQTFSAAEVSLYRYEDGWTSLNTTLTGTANGSYTFEAESPGCSIFAISGKEMDEVAATSVPTTQPTTAATPKAQDTLAASATGEENEPDKTSVLPLLGGLAVVVIVIGAGAWYLYRGRDTKKEE</sequence>
<evidence type="ECO:0000256" key="2">
    <source>
        <dbReference type="SAM" id="Phobius"/>
    </source>
</evidence>
<dbReference type="KEGG" id="mbg:BN140_2423"/>
<reference evidence="4" key="1">
    <citation type="journal article" date="2012" name="J. Bacteriol.">
        <title>Complete genome sequence of the hydrogenotrophic, methanogenic archaeon Methanoculleus bourgensis strain MS2T, isolated from a sewage sludge digester.</title>
        <authorList>
            <person name="Maus I."/>
            <person name="Wibberg D."/>
            <person name="Stantscheff R."/>
            <person name="Eikmeyer F.G."/>
            <person name="Seffner A."/>
            <person name="Boelter J."/>
            <person name="Szczepanowski R."/>
            <person name="Blom J."/>
            <person name="Jaenicke S."/>
            <person name="Konig H."/>
            <person name="Puhler A."/>
            <person name="Schluter A."/>
        </authorList>
    </citation>
    <scope>NUCLEOTIDE SEQUENCE [LARGE SCALE GENOMIC DNA]</scope>
    <source>
        <strain evidence="4">ATCC 43281 / DSM 3045 / OCM 15 / MS2</strain>
    </source>
</reference>
<keyword evidence="2" id="KW-0472">Membrane</keyword>
<proteinExistence type="predicted"/>
<dbReference type="Proteomes" id="UP000009007">
    <property type="component" value="Chromosome I"/>
</dbReference>
<organism evidence="3 4">
    <name type="scientific">Methanoculleus bourgensis (strain ATCC 43281 / DSM 3045 / OCM 15 / MS2)</name>
    <name type="common">Methanogenium bourgense</name>
    <dbReference type="NCBI Taxonomy" id="1201294"/>
    <lineage>
        <taxon>Archaea</taxon>
        <taxon>Methanobacteriati</taxon>
        <taxon>Methanobacteriota</taxon>
        <taxon>Stenosarchaea group</taxon>
        <taxon>Methanomicrobia</taxon>
        <taxon>Methanomicrobiales</taxon>
        <taxon>Methanomicrobiaceae</taxon>
        <taxon>Methanoculleus</taxon>
    </lineage>
</organism>
<feature type="compositionally biased region" description="Low complexity" evidence="1">
    <location>
        <begin position="150"/>
        <end position="160"/>
    </location>
</feature>
<evidence type="ECO:0000256" key="1">
    <source>
        <dbReference type="SAM" id="MobiDB-lite"/>
    </source>
</evidence>
<dbReference type="EMBL" id="HE964772">
    <property type="protein sequence ID" value="CCJ37346.1"/>
    <property type="molecule type" value="Genomic_DNA"/>
</dbReference>
<dbReference type="AlphaFoldDB" id="I7KE00"/>
<accession>I7KE00</accession>
<dbReference type="PATRIC" id="fig|1201294.9.peg.2704"/>
<keyword evidence="4" id="KW-1185">Reference proteome</keyword>
<name>I7KE00_METBM</name>
<evidence type="ECO:0000313" key="4">
    <source>
        <dbReference type="Proteomes" id="UP000009007"/>
    </source>
</evidence>